<proteinExistence type="predicted"/>
<dbReference type="Gene3D" id="2.70.98.70">
    <property type="match status" value="1"/>
</dbReference>
<name>A0A1S2VIT9_9BACT</name>
<evidence type="ECO:0000259" key="4">
    <source>
        <dbReference type="Pfam" id="PF26374"/>
    </source>
</evidence>
<dbReference type="InterPro" id="IPR012480">
    <property type="entry name" value="Hepar_II_III_C"/>
</dbReference>
<comment type="caution">
    <text evidence="5">The sequence shown here is derived from an EMBL/GenBank/DDBJ whole genome shotgun (WGS) entry which is preliminary data.</text>
</comment>
<dbReference type="AlphaFoldDB" id="A0A1S2VIT9"/>
<feature type="domain" description="Heparinase II/III-like C-terminal" evidence="3">
    <location>
        <begin position="490"/>
        <end position="564"/>
    </location>
</feature>
<evidence type="ECO:0000256" key="2">
    <source>
        <dbReference type="SAM" id="SignalP"/>
    </source>
</evidence>
<comment type="subcellular location">
    <subcellularLocation>
        <location evidence="1">Cell envelope</location>
    </subcellularLocation>
</comment>
<dbReference type="Pfam" id="PF26374">
    <property type="entry name" value="Ulvan_lyaseC"/>
    <property type="match status" value="1"/>
</dbReference>
<dbReference type="InterPro" id="IPR058848">
    <property type="entry name" value="Ulvan_lyase_C"/>
</dbReference>
<reference evidence="5 6" key="1">
    <citation type="submission" date="2016-10" db="EMBL/GenBank/DDBJ databases">
        <title>Arsenicibacter rosenii gen. nov., sp. nov., an efficient arsenic-methylating bacterium isolated from an arsenic-contaminated paddy soil.</title>
        <authorList>
            <person name="Huang K."/>
        </authorList>
    </citation>
    <scope>NUCLEOTIDE SEQUENCE [LARGE SCALE GENOMIC DNA]</scope>
    <source>
        <strain evidence="5 6">SM-1</strain>
    </source>
</reference>
<keyword evidence="2" id="KW-0732">Signal</keyword>
<dbReference type="GO" id="GO:0030313">
    <property type="term" value="C:cell envelope"/>
    <property type="evidence" value="ECO:0007669"/>
    <property type="project" value="UniProtKB-SubCell"/>
</dbReference>
<organism evidence="5 6">
    <name type="scientific">Arsenicibacter rosenii</name>
    <dbReference type="NCBI Taxonomy" id="1750698"/>
    <lineage>
        <taxon>Bacteria</taxon>
        <taxon>Pseudomonadati</taxon>
        <taxon>Bacteroidota</taxon>
        <taxon>Cytophagia</taxon>
        <taxon>Cytophagales</taxon>
        <taxon>Spirosomataceae</taxon>
        <taxon>Arsenicibacter</taxon>
    </lineage>
</organism>
<dbReference type="Gene3D" id="1.50.10.100">
    <property type="entry name" value="Chondroitin AC/alginate lyase"/>
    <property type="match status" value="1"/>
</dbReference>
<feature type="chain" id="PRO_5010175110" description="Heparinase II C-terminal domain-containing protein" evidence="2">
    <location>
        <begin position="20"/>
        <end position="904"/>
    </location>
</feature>
<evidence type="ECO:0000313" key="6">
    <source>
        <dbReference type="Proteomes" id="UP000181790"/>
    </source>
</evidence>
<feature type="domain" description="Endo-acting ulvan lyase C-terminal" evidence="4">
    <location>
        <begin position="766"/>
        <end position="838"/>
    </location>
</feature>
<protein>
    <recommendedName>
        <fullName evidence="7">Heparinase II C-terminal domain-containing protein</fullName>
    </recommendedName>
</protein>
<sequence length="904" mass="99513">MLRLFFLLIICPVCLTGFAQSSHPHILVKAGDKALVLEKIRTQPWARQSFDNLLKHVDPYVERHQTDPDWILSRYLMNRVPGKRYTRFYSDAEGTALVRYAGDAPVPTVRVSPHKRPPIAPDGYRFRTPRIEELLPNDTSMTMRLQSSGPGKAWAVVDPQHMVEVINGNINQLVLEAAIAYWLTDKPVYARFAADVLNQWARGASRQYPIEGPCRTGFLSIQTLGDGSYEPMMLAYDFLYDYLRQAGYETGYYEPVFDRFAHTMAFRGLWNNNWFAAETPVLVFSALSLENRQQQRYYLDFMTRRDTIAGNCGQLALPTAMEKWFTPDGHWKEPGGYHNFPVSSLLISGVALENAGIPVFQQYPALFQASYVMLKYAFPNYTVSSFGDTGRPMQSAECLEIGVAMAQKYNSPVLGSLLAAMEVVQKKQGYDRSESGYMGLLCFLPRIPEAGGQQYQWPRSGELDFAKCYLQRNGTDPGTGLMYVVQGASYNHNHANGMSVELYGAGRVMGIDPGNGPSYEDPMHTGYYAQWAAHNTVVADGRSASVPYFRGGGGTKNMGEIKLMAMEPRAGQAAVSAECSFTDTRYTDKATGTGQQRTLAIIRTSPETGYYVDIYRSDNARSNEYLYHNVGDAVQLLGADRKPLPVEAASLPMATDANDPPGFRHFTAVKTPVGNLPVSSAVFSLTAGIPAFMQVHTLPEEGRTMYVAQAPRAGTAEAVYQQKPVPVLVMRQTGESWNRPFVAVYEPFTEAGSVRALTRLPADNPGAFTAFSVANRNGSRQLILQATDAEKEHKTTNTGFRGYFGVVGLTSDGLSYLYLGEGSMIQSQGYTLQTGTAAGSANLTVDGKRLRITCRQATAVSIPAGRKAVLTVAGKQTALPVRRNEVGAVSFTVPAVTDGLIIID</sequence>
<evidence type="ECO:0000313" key="5">
    <source>
        <dbReference type="EMBL" id="OIN58659.1"/>
    </source>
</evidence>
<accession>A0A1S2VIT9</accession>
<dbReference type="Proteomes" id="UP000181790">
    <property type="component" value="Unassembled WGS sequence"/>
</dbReference>
<dbReference type="SUPFAM" id="SSF48230">
    <property type="entry name" value="Chondroitin AC/alginate lyase"/>
    <property type="match status" value="1"/>
</dbReference>
<dbReference type="InterPro" id="IPR008929">
    <property type="entry name" value="Chondroitin_lyas"/>
</dbReference>
<dbReference type="Pfam" id="PF07940">
    <property type="entry name" value="Hepar_II_III_C"/>
    <property type="match status" value="1"/>
</dbReference>
<keyword evidence="6" id="KW-1185">Reference proteome</keyword>
<evidence type="ECO:0000259" key="3">
    <source>
        <dbReference type="Pfam" id="PF07940"/>
    </source>
</evidence>
<evidence type="ECO:0000256" key="1">
    <source>
        <dbReference type="ARBA" id="ARBA00004196"/>
    </source>
</evidence>
<dbReference type="GO" id="GO:0016829">
    <property type="term" value="F:lyase activity"/>
    <property type="evidence" value="ECO:0007669"/>
    <property type="project" value="InterPro"/>
</dbReference>
<dbReference type="EMBL" id="MORL01000006">
    <property type="protein sequence ID" value="OIN58659.1"/>
    <property type="molecule type" value="Genomic_DNA"/>
</dbReference>
<gene>
    <name evidence="5" type="ORF">BLX24_13930</name>
</gene>
<evidence type="ECO:0008006" key="7">
    <source>
        <dbReference type="Google" id="ProtNLM"/>
    </source>
</evidence>
<feature type="signal peptide" evidence="2">
    <location>
        <begin position="1"/>
        <end position="19"/>
    </location>
</feature>